<dbReference type="AlphaFoldDB" id="A0A3P3VL41"/>
<gene>
    <name evidence="2" type="ORF">D0544_11485</name>
</gene>
<dbReference type="InterPro" id="IPR036188">
    <property type="entry name" value="FAD/NAD-bd_sf"/>
</dbReference>
<dbReference type="Gene3D" id="3.90.660.10">
    <property type="match status" value="1"/>
</dbReference>
<dbReference type="RefSeq" id="WP_125016263.1">
    <property type="nucleotide sequence ID" value="NZ_QWEZ01000002.1"/>
</dbReference>
<dbReference type="EMBL" id="QWEZ01000002">
    <property type="protein sequence ID" value="RRJ82489.1"/>
    <property type="molecule type" value="Genomic_DNA"/>
</dbReference>
<proteinExistence type="predicted"/>
<dbReference type="PANTHER" id="PTHR16128:SF5">
    <property type="entry name" value="FAD_NAD(P)-BINDING OXIDOREDUCTASE FAMILY PROTEIN"/>
    <property type="match status" value="1"/>
</dbReference>
<reference evidence="2 3" key="2">
    <citation type="submission" date="2018-12" db="EMBL/GenBank/DDBJ databases">
        <title>Simiduia agarivorans gen. nov., sp. nov., a marine, agarolytic bacterium isolated from shallow coastal water from Keelung, Taiwan.</title>
        <authorList>
            <person name="Shieh W.Y."/>
        </authorList>
    </citation>
    <scope>NUCLEOTIDE SEQUENCE [LARGE SCALE GENOMIC DNA]</scope>
    <source>
        <strain evidence="2 3">GTF-13</strain>
    </source>
</reference>
<feature type="domain" description="Amine oxidase" evidence="1">
    <location>
        <begin position="114"/>
        <end position="284"/>
    </location>
</feature>
<protein>
    <recommendedName>
        <fullName evidence="1">Amine oxidase domain-containing protein</fullName>
    </recommendedName>
</protein>
<sequence>MRIKYNVAVVGAGISGSLVCRHLADAGFKVTLFDKDRSAGGRLKNLLLDGQAVDIGVPYIPGDSELLNGLKQRWLDEGVVTPWTVPVYDFRANGEPFVREEKTLFLGVERQSVLTDTLLQGVDLVGDTRVVSATAEDGWYLRCHQGETHGPYDFLILAMPAPKVALLLKEFPGLQAMARSVQYIPCWTSVLEFEEPLDPGFDVAHASDRFNGFPGLNPLYMLVHHNAKPGRKAAKDTWTLHWCARESLEYKDVSSDEISERSLIALEQLLDRPLPAATVHNQHWLHCQAIDRLNENSYYLDSDIHMGLCGDWFEPGGLVGAVASAEGLATAVIKAIQR</sequence>
<evidence type="ECO:0000259" key="1">
    <source>
        <dbReference type="Pfam" id="PF01593"/>
    </source>
</evidence>
<name>A0A3P3VL41_9GAMM</name>
<evidence type="ECO:0000313" key="2">
    <source>
        <dbReference type="EMBL" id="RRJ82489.1"/>
    </source>
</evidence>
<comment type="caution">
    <text evidence="2">The sequence shown here is derived from an EMBL/GenBank/DDBJ whole genome shotgun (WGS) entry which is preliminary data.</text>
</comment>
<evidence type="ECO:0000313" key="3">
    <source>
        <dbReference type="Proteomes" id="UP000280792"/>
    </source>
</evidence>
<dbReference type="SUPFAM" id="SSF51905">
    <property type="entry name" value="FAD/NAD(P)-binding domain"/>
    <property type="match status" value="1"/>
</dbReference>
<dbReference type="Pfam" id="PF13450">
    <property type="entry name" value="NAD_binding_8"/>
    <property type="match status" value="1"/>
</dbReference>
<organism evidence="2 3">
    <name type="scientific">Aestuariirhabdus litorea</name>
    <dbReference type="NCBI Taxonomy" id="2528527"/>
    <lineage>
        <taxon>Bacteria</taxon>
        <taxon>Pseudomonadati</taxon>
        <taxon>Pseudomonadota</taxon>
        <taxon>Gammaproteobacteria</taxon>
        <taxon>Oceanospirillales</taxon>
        <taxon>Aestuariirhabdaceae</taxon>
        <taxon>Aestuariirhabdus</taxon>
    </lineage>
</organism>
<dbReference type="PANTHER" id="PTHR16128">
    <property type="entry name" value="FAD/NAD(P)-BINDING OXIDOREDUCTASE FAMILY PROTEIN"/>
    <property type="match status" value="1"/>
</dbReference>
<dbReference type="InterPro" id="IPR002937">
    <property type="entry name" value="Amino_oxidase"/>
</dbReference>
<dbReference type="Pfam" id="PF01593">
    <property type="entry name" value="Amino_oxidase"/>
    <property type="match status" value="1"/>
</dbReference>
<dbReference type="GO" id="GO:0016491">
    <property type="term" value="F:oxidoreductase activity"/>
    <property type="evidence" value="ECO:0007669"/>
    <property type="project" value="InterPro"/>
</dbReference>
<dbReference type="Gene3D" id="3.50.50.60">
    <property type="entry name" value="FAD/NAD(P)-binding domain"/>
    <property type="match status" value="1"/>
</dbReference>
<keyword evidence="3" id="KW-1185">Reference proteome</keyword>
<reference evidence="2 3" key="1">
    <citation type="submission" date="2018-08" db="EMBL/GenBank/DDBJ databases">
        <authorList>
            <person name="Khan S.A."/>
        </authorList>
    </citation>
    <scope>NUCLEOTIDE SEQUENCE [LARGE SCALE GENOMIC DNA]</scope>
    <source>
        <strain evidence="2 3">GTF-13</strain>
    </source>
</reference>
<dbReference type="Proteomes" id="UP000280792">
    <property type="component" value="Unassembled WGS sequence"/>
</dbReference>
<accession>A0A3P3VL41</accession>